<dbReference type="AlphaFoldDB" id="A0AAV1R6F9"/>
<gene>
    <name evidence="1" type="ORF">DCAF_LOCUS5809</name>
</gene>
<evidence type="ECO:0000313" key="2">
    <source>
        <dbReference type="Proteomes" id="UP001314170"/>
    </source>
</evidence>
<dbReference type="Proteomes" id="UP001314170">
    <property type="component" value="Unassembled WGS sequence"/>
</dbReference>
<accession>A0AAV1R6F9</accession>
<name>A0AAV1R6F9_9ROSI</name>
<sequence length="137" mass="15710">MQFLVCESIIWELGCLKFLLGWLAKVLPIDATRGDISDMRSKEPRMLLGMALGESKLLPRIKSEKPKRLLVIEWDVIRGVQIAIRNGIGWKQESKTLPGTKPRHNDSKVLLSMIILGVKWEDNFCFSEEDGREFLEI</sequence>
<dbReference type="EMBL" id="CAWUPB010000893">
    <property type="protein sequence ID" value="CAK7328090.1"/>
    <property type="molecule type" value="Genomic_DNA"/>
</dbReference>
<keyword evidence="2" id="KW-1185">Reference proteome</keyword>
<protein>
    <submittedName>
        <fullName evidence="1">Uncharacterized protein</fullName>
    </submittedName>
</protein>
<proteinExistence type="predicted"/>
<evidence type="ECO:0000313" key="1">
    <source>
        <dbReference type="EMBL" id="CAK7328090.1"/>
    </source>
</evidence>
<reference evidence="1 2" key="1">
    <citation type="submission" date="2024-01" db="EMBL/GenBank/DDBJ databases">
        <authorList>
            <person name="Waweru B."/>
        </authorList>
    </citation>
    <scope>NUCLEOTIDE SEQUENCE [LARGE SCALE GENOMIC DNA]</scope>
</reference>
<organism evidence="1 2">
    <name type="scientific">Dovyalis caffra</name>
    <dbReference type="NCBI Taxonomy" id="77055"/>
    <lineage>
        <taxon>Eukaryota</taxon>
        <taxon>Viridiplantae</taxon>
        <taxon>Streptophyta</taxon>
        <taxon>Embryophyta</taxon>
        <taxon>Tracheophyta</taxon>
        <taxon>Spermatophyta</taxon>
        <taxon>Magnoliopsida</taxon>
        <taxon>eudicotyledons</taxon>
        <taxon>Gunneridae</taxon>
        <taxon>Pentapetalae</taxon>
        <taxon>rosids</taxon>
        <taxon>fabids</taxon>
        <taxon>Malpighiales</taxon>
        <taxon>Salicaceae</taxon>
        <taxon>Flacourtieae</taxon>
        <taxon>Dovyalis</taxon>
    </lineage>
</organism>
<comment type="caution">
    <text evidence="1">The sequence shown here is derived from an EMBL/GenBank/DDBJ whole genome shotgun (WGS) entry which is preliminary data.</text>
</comment>